<dbReference type="RefSeq" id="WP_057943377.1">
    <property type="nucleotide sequence ID" value="NZ_CP011131.1"/>
</dbReference>
<evidence type="ECO:0000313" key="3">
    <source>
        <dbReference type="Proteomes" id="UP000829194"/>
    </source>
</evidence>
<feature type="domain" description="VOC" evidence="1">
    <location>
        <begin position="6"/>
        <end position="126"/>
    </location>
</feature>
<dbReference type="EMBL" id="CP093547">
    <property type="protein sequence ID" value="UNP27686.1"/>
    <property type="molecule type" value="Genomic_DNA"/>
</dbReference>
<sequence length="128" mass="14119">MTTASARAFVPLVHVANLPRAIDFYAVFGFRVGDVHHEPGSGEDPVWAWLESPGGAQFMLVKADAPIDDTVQGVLFYIYCDDVAAMRERVLAAGVQAGEMAYPFYRPKGEFRVSDPDGYVLMITHHDD</sequence>
<organism evidence="2 3">
    <name type="scientific">Lysobacter gummosus</name>
    <dbReference type="NCBI Taxonomy" id="262324"/>
    <lineage>
        <taxon>Bacteria</taxon>
        <taxon>Pseudomonadati</taxon>
        <taxon>Pseudomonadota</taxon>
        <taxon>Gammaproteobacteria</taxon>
        <taxon>Lysobacterales</taxon>
        <taxon>Lysobacteraceae</taxon>
        <taxon>Lysobacter</taxon>
    </lineage>
</organism>
<keyword evidence="3" id="KW-1185">Reference proteome</keyword>
<dbReference type="InterPro" id="IPR029068">
    <property type="entry name" value="Glyas_Bleomycin-R_OHBP_Dase"/>
</dbReference>
<accession>A0ABY3X8A5</accession>
<dbReference type="Pfam" id="PF00903">
    <property type="entry name" value="Glyoxalase"/>
    <property type="match status" value="1"/>
</dbReference>
<name>A0ABY3X8A5_9GAMM</name>
<gene>
    <name evidence="2" type="ORF">MOV92_14290</name>
</gene>
<proteinExistence type="predicted"/>
<dbReference type="Proteomes" id="UP000829194">
    <property type="component" value="Chromosome"/>
</dbReference>
<protein>
    <submittedName>
        <fullName evidence="2">VOC family protein</fullName>
    </submittedName>
</protein>
<dbReference type="Gene3D" id="3.10.180.10">
    <property type="entry name" value="2,3-Dihydroxybiphenyl 1,2-Dioxygenase, domain 1"/>
    <property type="match status" value="1"/>
</dbReference>
<dbReference type="SUPFAM" id="SSF54593">
    <property type="entry name" value="Glyoxalase/Bleomycin resistance protein/Dihydroxybiphenyl dioxygenase"/>
    <property type="match status" value="1"/>
</dbReference>
<evidence type="ECO:0000313" key="2">
    <source>
        <dbReference type="EMBL" id="UNP27686.1"/>
    </source>
</evidence>
<dbReference type="InterPro" id="IPR037523">
    <property type="entry name" value="VOC_core"/>
</dbReference>
<dbReference type="InterPro" id="IPR004360">
    <property type="entry name" value="Glyas_Fos-R_dOase_dom"/>
</dbReference>
<evidence type="ECO:0000259" key="1">
    <source>
        <dbReference type="PROSITE" id="PS51819"/>
    </source>
</evidence>
<reference evidence="2 3" key="1">
    <citation type="submission" date="2022-03" db="EMBL/GenBank/DDBJ databases">
        <title>Complete genome sequence of Lysobacter capsici VKM B-2533 and Lysobacter gummosus 10.1.1, promising sources of lytic agents.</title>
        <authorList>
            <person name="Tarlachkov S.V."/>
            <person name="Kudryakova I.V."/>
            <person name="Afoshin A.S."/>
            <person name="Leontyevskaya E.A."/>
            <person name="Leontyevskaya N.V."/>
        </authorList>
    </citation>
    <scope>NUCLEOTIDE SEQUENCE [LARGE SCALE GENOMIC DNA]</scope>
    <source>
        <strain evidence="2 3">10.1.1</strain>
    </source>
</reference>
<dbReference type="PROSITE" id="PS51819">
    <property type="entry name" value="VOC"/>
    <property type="match status" value="1"/>
</dbReference>